<dbReference type="EMBL" id="CYGX02000042">
    <property type="protein sequence ID" value="SIT43396.1"/>
    <property type="molecule type" value="Genomic_DNA"/>
</dbReference>
<dbReference type="Proteomes" id="UP000187012">
    <property type="component" value="Unassembled WGS sequence"/>
</dbReference>
<keyword evidence="2" id="KW-1185">Reference proteome</keyword>
<reference evidence="1 2" key="1">
    <citation type="submission" date="2016-12" db="EMBL/GenBank/DDBJ databases">
        <authorList>
            <person name="Song W.-J."/>
            <person name="Kurnit D.M."/>
        </authorList>
    </citation>
    <scope>NUCLEOTIDE SEQUENCE [LARGE SCALE GENOMIC DNA]</scope>
    <source>
        <strain evidence="1 2">STM7296</strain>
    </source>
</reference>
<accession>A0A1N7S7M8</accession>
<dbReference type="AlphaFoldDB" id="A0A1N7S7M8"/>
<organism evidence="1 2">
    <name type="scientific">Paraburkholderia ribeironis</name>
    <dbReference type="NCBI Taxonomy" id="1247936"/>
    <lineage>
        <taxon>Bacteria</taxon>
        <taxon>Pseudomonadati</taxon>
        <taxon>Pseudomonadota</taxon>
        <taxon>Betaproteobacteria</taxon>
        <taxon>Burkholderiales</taxon>
        <taxon>Burkholderiaceae</taxon>
        <taxon>Paraburkholderia</taxon>
    </lineage>
</organism>
<gene>
    <name evidence="1" type="ORF">BN2475_420090</name>
</gene>
<name>A0A1N7S7M8_9BURK</name>
<dbReference type="RefSeq" id="WP_094781101.1">
    <property type="nucleotide sequence ID" value="NZ_CYGX02000042.1"/>
</dbReference>
<proteinExistence type="predicted"/>
<sequence length="82" mass="8746">MLNALYQAQPSARKAVESAAGYDAFSNLDMKLLLAGGGKGEGIDVNKPKGMTYRRHRKSVPGCDSGWTARLASSADRQRSCG</sequence>
<evidence type="ECO:0000313" key="2">
    <source>
        <dbReference type="Proteomes" id="UP000187012"/>
    </source>
</evidence>
<evidence type="ECO:0000313" key="1">
    <source>
        <dbReference type="EMBL" id="SIT43396.1"/>
    </source>
</evidence>
<dbReference type="STRING" id="1247936.BN2475_420090"/>
<protein>
    <submittedName>
        <fullName evidence="1">Uncharacterized protein</fullName>
    </submittedName>
</protein>